<dbReference type="GO" id="GO:0005634">
    <property type="term" value="C:nucleus"/>
    <property type="evidence" value="ECO:0007669"/>
    <property type="project" value="TreeGrafter"/>
</dbReference>
<dbReference type="HOGENOM" id="CLU_025150_0_0_1"/>
<evidence type="ECO:0000256" key="1">
    <source>
        <dbReference type="SAM" id="MobiDB-lite"/>
    </source>
</evidence>
<dbReference type="Proteomes" id="UP000012065">
    <property type="component" value="Unassembled WGS sequence"/>
</dbReference>
<proteinExistence type="predicted"/>
<gene>
    <name evidence="3" type="ORF">BN14_08839</name>
</gene>
<dbReference type="Gene3D" id="3.30.420.10">
    <property type="entry name" value="Ribonuclease H-like superfamily/Ribonuclease H"/>
    <property type="match status" value="1"/>
</dbReference>
<dbReference type="InterPro" id="IPR050863">
    <property type="entry name" value="CenT-Element_Derived"/>
</dbReference>
<dbReference type="PANTHER" id="PTHR19303">
    <property type="entry name" value="TRANSPOSON"/>
    <property type="match status" value="1"/>
</dbReference>
<feature type="compositionally biased region" description="Basic and acidic residues" evidence="1">
    <location>
        <begin position="676"/>
        <end position="688"/>
    </location>
</feature>
<evidence type="ECO:0000313" key="4">
    <source>
        <dbReference type="Proteomes" id="UP000012065"/>
    </source>
</evidence>
<protein>
    <recommendedName>
        <fullName evidence="2">DDE-1 domain-containing protein</fullName>
    </recommendedName>
</protein>
<feature type="region of interest" description="Disordered" evidence="1">
    <location>
        <begin position="627"/>
        <end position="659"/>
    </location>
</feature>
<dbReference type="GO" id="GO:0003677">
    <property type="term" value="F:DNA binding"/>
    <property type="evidence" value="ECO:0007669"/>
    <property type="project" value="TreeGrafter"/>
</dbReference>
<reference evidence="3 4" key="1">
    <citation type="journal article" date="2013" name="J. Biotechnol.">
        <title>Establishment and interpretation of the genome sequence of the phytopathogenic fungus Rhizoctonia solani AG1-IB isolate 7/3/14.</title>
        <authorList>
            <person name="Wibberg D.W."/>
            <person name="Jelonek L.J."/>
            <person name="Rupp O.R."/>
            <person name="Hennig M.H."/>
            <person name="Eikmeyer F.E."/>
            <person name="Goesmann A.G."/>
            <person name="Hartmann A.H."/>
            <person name="Borriss R.B."/>
            <person name="Grosch R.G."/>
            <person name="Puehler A.P."/>
            <person name="Schlueter A.S."/>
        </authorList>
    </citation>
    <scope>NUCLEOTIDE SEQUENCE [LARGE SCALE GENOMIC DNA]</scope>
    <source>
        <strain evidence="4">AG1-IB / isolate 7/3/14</strain>
    </source>
</reference>
<dbReference type="EMBL" id="CAOJ01013543">
    <property type="protein sequence ID" value="CCO34732.1"/>
    <property type="molecule type" value="Genomic_DNA"/>
</dbReference>
<dbReference type="InterPro" id="IPR036397">
    <property type="entry name" value="RNaseH_sf"/>
</dbReference>
<comment type="caution">
    <text evidence="3">The sequence shown here is derived from an EMBL/GenBank/DDBJ whole genome shotgun (WGS) entry which is preliminary data.</text>
</comment>
<sequence>MLPSLTPEEQSAKESALDSQFSKRYKAACQEGVKEGWVAPDWKAKAVLRDRVKEVRRAAKRRRNELEQEAGTGAGNAARVTSLSTKPGARLIRSGRAIAHSVLEYRLKGGKSASEAHAKEAHLLKPENDLVCNYAIQLAKRGFPLSHKRLKEHIDELVRMRLPSFAGVGLRYTERFVDRNYNILSTYTSRALDGKRAAAVNQNTLSAWFKMLGEMMEEYGFDPDIIFNMDETGIHPDSGSGEKVIGPLGQKTIYQTRNGSPENITVIATICADGTSIPPVVIFKAKHYQVQWNQENPINASIGHSLKGWITGEIAVDWIKEFNSRTQAKAAGRHRLLIVDGHSSHMSRALLEYARENQIVMMCFPSHTTHVLQPLDKVCFSPFKKHWSDHRDEYERATGLTVQKANFIKVMSAAYVQAFTKSNIESGFRKTGIVPFNPSVIGSNDIAPAIEQSCYSVMPVRQPSPIQVLVDLMDVDDPLDPSLAEDIREALGATSGGLLVSDQPIDTRTSVPTARYIPLPPIDNKITRLSQLAPSTEAESSMQTALLAMIERDQARDRTERALLAQGALQAQYCAKVRNQLAGKEKRQERSGRLLGDGLPAVLTSDGFHARVVNQDNAAREEQARKEAIASAKQDHRNRLEEWKQADKDRIQENKEKTNEWRAAMDAWKIERDLSKIEKRVPGWEKPSKPKPQKASPKPKLELPSFSSDSDSNSDDE</sequence>
<accession>M5CFG8</accession>
<feature type="domain" description="DDE-1" evidence="2">
    <location>
        <begin position="265"/>
        <end position="428"/>
    </location>
</feature>
<feature type="region of interest" description="Disordered" evidence="1">
    <location>
        <begin position="1"/>
        <end position="21"/>
    </location>
</feature>
<evidence type="ECO:0000313" key="3">
    <source>
        <dbReference type="EMBL" id="CCO34732.1"/>
    </source>
</evidence>
<feature type="region of interest" description="Disordered" evidence="1">
    <location>
        <begin position="676"/>
        <end position="717"/>
    </location>
</feature>
<dbReference type="Pfam" id="PF03184">
    <property type="entry name" value="DDE_1"/>
    <property type="match status" value="1"/>
</dbReference>
<name>M5CFG8_THACB</name>
<dbReference type="InterPro" id="IPR004875">
    <property type="entry name" value="DDE_SF_endonuclease_dom"/>
</dbReference>
<dbReference type="PANTHER" id="PTHR19303:SF74">
    <property type="entry name" value="POGO TRANSPOSABLE ELEMENT WITH KRAB DOMAIN"/>
    <property type="match status" value="1"/>
</dbReference>
<evidence type="ECO:0000259" key="2">
    <source>
        <dbReference type="Pfam" id="PF03184"/>
    </source>
</evidence>
<organism evidence="3 4">
    <name type="scientific">Thanatephorus cucumeris (strain AG1-IB / isolate 7/3/14)</name>
    <name type="common">Lettuce bottom rot fungus</name>
    <name type="synonym">Rhizoctonia solani</name>
    <dbReference type="NCBI Taxonomy" id="1108050"/>
    <lineage>
        <taxon>Eukaryota</taxon>
        <taxon>Fungi</taxon>
        <taxon>Dikarya</taxon>
        <taxon>Basidiomycota</taxon>
        <taxon>Agaricomycotina</taxon>
        <taxon>Agaricomycetes</taxon>
        <taxon>Cantharellales</taxon>
        <taxon>Ceratobasidiaceae</taxon>
        <taxon>Rhizoctonia</taxon>
        <taxon>Rhizoctonia solani AG-1</taxon>
    </lineage>
</organism>
<dbReference type="AlphaFoldDB" id="M5CFG8"/>